<accession>A0ABP8E4F4</accession>
<dbReference type="PROSITE" id="PS00584">
    <property type="entry name" value="PFKB_KINASES_2"/>
    <property type="match status" value="1"/>
</dbReference>
<evidence type="ECO:0000256" key="1">
    <source>
        <dbReference type="ARBA" id="ARBA00022679"/>
    </source>
</evidence>
<dbReference type="Pfam" id="PF00294">
    <property type="entry name" value="PfkB"/>
    <property type="match status" value="1"/>
</dbReference>
<organism evidence="4 5">
    <name type="scientific">Frondihabitans peucedani</name>
    <dbReference type="NCBI Taxonomy" id="598626"/>
    <lineage>
        <taxon>Bacteria</taxon>
        <taxon>Bacillati</taxon>
        <taxon>Actinomycetota</taxon>
        <taxon>Actinomycetes</taxon>
        <taxon>Micrococcales</taxon>
        <taxon>Microbacteriaceae</taxon>
        <taxon>Frondihabitans</taxon>
    </lineage>
</organism>
<evidence type="ECO:0000313" key="4">
    <source>
        <dbReference type="EMBL" id="GAA4267126.1"/>
    </source>
</evidence>
<dbReference type="Proteomes" id="UP001501594">
    <property type="component" value="Unassembled WGS sequence"/>
</dbReference>
<dbReference type="PANTHER" id="PTHR10584:SF166">
    <property type="entry name" value="RIBOKINASE"/>
    <property type="match status" value="1"/>
</dbReference>
<dbReference type="InterPro" id="IPR002173">
    <property type="entry name" value="Carboh/pur_kinase_PfkB_CS"/>
</dbReference>
<protein>
    <recommendedName>
        <fullName evidence="3">Carbohydrate kinase PfkB domain-containing protein</fullName>
    </recommendedName>
</protein>
<dbReference type="EMBL" id="BAABAU010000004">
    <property type="protein sequence ID" value="GAA4267126.1"/>
    <property type="molecule type" value="Genomic_DNA"/>
</dbReference>
<dbReference type="SUPFAM" id="SSF53613">
    <property type="entry name" value="Ribokinase-like"/>
    <property type="match status" value="1"/>
</dbReference>
<feature type="domain" description="Carbohydrate kinase PfkB" evidence="3">
    <location>
        <begin position="11"/>
        <end position="262"/>
    </location>
</feature>
<reference evidence="5" key="1">
    <citation type="journal article" date="2019" name="Int. J. Syst. Evol. Microbiol.">
        <title>The Global Catalogue of Microorganisms (GCM) 10K type strain sequencing project: providing services to taxonomists for standard genome sequencing and annotation.</title>
        <authorList>
            <consortium name="The Broad Institute Genomics Platform"/>
            <consortium name="The Broad Institute Genome Sequencing Center for Infectious Disease"/>
            <person name="Wu L."/>
            <person name="Ma J."/>
        </authorList>
    </citation>
    <scope>NUCLEOTIDE SEQUENCE [LARGE SCALE GENOMIC DNA]</scope>
    <source>
        <strain evidence="5">JCM 17442</strain>
    </source>
</reference>
<dbReference type="InterPro" id="IPR029056">
    <property type="entry name" value="Ribokinase-like"/>
</dbReference>
<evidence type="ECO:0000259" key="3">
    <source>
        <dbReference type="Pfam" id="PF00294"/>
    </source>
</evidence>
<dbReference type="Gene3D" id="3.40.1190.20">
    <property type="match status" value="1"/>
</dbReference>
<name>A0ABP8E4F4_9MICO</name>
<keyword evidence="5" id="KW-1185">Reference proteome</keyword>
<keyword evidence="2" id="KW-0418">Kinase</keyword>
<sequence>MHDGIPSEPAMGGDAAYAALAARRVLDDVSMLAPTGTDLPESVLDDLRAAGVKVDDLPARDLLTVRNTITYGVDGSRVWALHGTDEHFDRMSVYPDDVPASVLAADGIVLSAMSLDSQLALTPWLRERTGAALYLDLQEDYLDGHRDELLAIVALADVFLPSEVEAIALADTHDLEEAARFFSSLGPSVVAIKRAAAGSLVLDGGAVALVPSEPVDAVDSTGAGDAFCGAFAAAHLVSGDAVEAARAGSEAARVAIRGFGITELLAEALEVRA</sequence>
<proteinExistence type="predicted"/>
<gene>
    <name evidence="4" type="ORF">GCM10022256_27380</name>
</gene>
<keyword evidence="1" id="KW-0808">Transferase</keyword>
<dbReference type="PANTHER" id="PTHR10584">
    <property type="entry name" value="SUGAR KINASE"/>
    <property type="match status" value="1"/>
</dbReference>
<comment type="caution">
    <text evidence="4">The sequence shown here is derived from an EMBL/GenBank/DDBJ whole genome shotgun (WGS) entry which is preliminary data.</text>
</comment>
<dbReference type="InterPro" id="IPR011611">
    <property type="entry name" value="PfkB_dom"/>
</dbReference>
<evidence type="ECO:0000313" key="5">
    <source>
        <dbReference type="Proteomes" id="UP001501594"/>
    </source>
</evidence>
<evidence type="ECO:0000256" key="2">
    <source>
        <dbReference type="ARBA" id="ARBA00022777"/>
    </source>
</evidence>